<protein>
    <submittedName>
        <fullName evidence="1">Uncharacterized protein</fullName>
    </submittedName>
</protein>
<gene>
    <name evidence="1" type="ORF">I0C86_41460</name>
</gene>
<dbReference type="EMBL" id="JADPUN010000422">
    <property type="protein sequence ID" value="MBF9135321.1"/>
    <property type="molecule type" value="Genomic_DNA"/>
</dbReference>
<keyword evidence="2" id="KW-1185">Reference proteome</keyword>
<dbReference type="RefSeq" id="WP_196206774.1">
    <property type="nucleotide sequence ID" value="NZ_JADPUN010000422.1"/>
</dbReference>
<comment type="caution">
    <text evidence="1">The sequence shown here is derived from an EMBL/GenBank/DDBJ whole genome shotgun (WGS) entry which is preliminary data.</text>
</comment>
<evidence type="ECO:0000313" key="1">
    <source>
        <dbReference type="EMBL" id="MBF9135321.1"/>
    </source>
</evidence>
<organism evidence="1 2">
    <name type="scientific">Plantactinospora alkalitolerans</name>
    <dbReference type="NCBI Taxonomy" id="2789879"/>
    <lineage>
        <taxon>Bacteria</taxon>
        <taxon>Bacillati</taxon>
        <taxon>Actinomycetota</taxon>
        <taxon>Actinomycetes</taxon>
        <taxon>Micromonosporales</taxon>
        <taxon>Micromonosporaceae</taxon>
        <taxon>Plantactinospora</taxon>
    </lineage>
</organism>
<dbReference type="Proteomes" id="UP000638560">
    <property type="component" value="Unassembled WGS sequence"/>
</dbReference>
<name>A0ABS0HA12_9ACTN</name>
<evidence type="ECO:0000313" key="2">
    <source>
        <dbReference type="Proteomes" id="UP000638560"/>
    </source>
</evidence>
<accession>A0ABS0HA12</accession>
<reference evidence="1 2" key="1">
    <citation type="submission" date="2020-11" db="EMBL/GenBank/DDBJ databases">
        <title>A novel isolate from a Black sea contaminated sediment with potential to produce alkanes: Plantactinospora alkalitolerans sp. nov.</title>
        <authorList>
            <person name="Carro L."/>
            <person name="Veyisoglu A."/>
            <person name="Guven K."/>
            <person name="Schumann P."/>
            <person name="Klenk H.-P."/>
            <person name="Sahin N."/>
        </authorList>
    </citation>
    <scope>NUCLEOTIDE SEQUENCE [LARGE SCALE GENOMIC DNA]</scope>
    <source>
        <strain evidence="1 2">S1510</strain>
    </source>
</reference>
<proteinExistence type="predicted"/>
<sequence length="140" mass="15304">MTSYATVNEITKLTGPLTSEQQTQVADLLARASAMLRGAVPDLQERLISGEVDPVNASTAVINMVLRVMRNPQGLTAETVGPFRREWERDSSTAWLSVTQAELDLVAKPAEKPRARASTIRVRAGLAPPGPCWGSHVRRW</sequence>